<dbReference type="SUPFAM" id="SSF102114">
    <property type="entry name" value="Radical SAM enzymes"/>
    <property type="match status" value="1"/>
</dbReference>
<gene>
    <name evidence="10" type="ORF">U27_05268</name>
</gene>
<dbReference type="HOGENOM" id="CLU_021572_5_1_0"/>
<evidence type="ECO:0000259" key="8">
    <source>
        <dbReference type="PROSITE" id="PS51332"/>
    </source>
</evidence>
<evidence type="ECO:0000313" key="10">
    <source>
        <dbReference type="EMBL" id="GAK58295.1"/>
    </source>
</evidence>
<dbReference type="InterPro" id="IPR034466">
    <property type="entry name" value="Methyltransferase_Class_B"/>
</dbReference>
<sequence>MTSINTHIISSFKILLILPDGRIHKLRLGLFDVSFREAPLTATMLAALVPPELKAQIEIVDESIQRIPFHKHYDLVGISCMTGTSTRAYQIADRFRSQGATVVLGGVHVTLLSDEAKQHADAVVIGFSETTWPQLLRDFAQGCLQPVYHTTGPTSLEHLPCPRRDLQRRFGYMLPNTVMVTRGCRGVCDFCTVPAVKFGWQTRPIADVIDEIRKLPSRRFAISDVHLTEDPEYAKEFLHALIPLKTSWGGLASTRIGQDEELLDLMQQSGCKFLLIGFESINHHSLTSIHKGFNKVEQYQEFVNKLHDRRIIIQGCFIFGLDEDDTSIFATTVEMVDTLHIDIPRYAIYTPYPGTRAFERVQAENRLLHTRWEYYDTQHVVFLPKRMSPQELDAGFKWAYQQTYRFPSIVKRTHGSGLNFPITFVGNLAYKLYIRRLLAETQRF</sequence>
<protein>
    <submittedName>
        <fullName evidence="10">Radical SAM domain protein</fullName>
    </submittedName>
</protein>
<dbReference type="GO" id="GO:0005829">
    <property type="term" value="C:cytosol"/>
    <property type="evidence" value="ECO:0007669"/>
    <property type="project" value="TreeGrafter"/>
</dbReference>
<dbReference type="GO" id="GO:0051539">
    <property type="term" value="F:4 iron, 4 sulfur cluster binding"/>
    <property type="evidence" value="ECO:0007669"/>
    <property type="project" value="UniProtKB-KW"/>
</dbReference>
<evidence type="ECO:0000256" key="5">
    <source>
        <dbReference type="ARBA" id="ARBA00022723"/>
    </source>
</evidence>
<dbReference type="PANTHER" id="PTHR43409:SF7">
    <property type="entry name" value="BLL1977 PROTEIN"/>
    <property type="match status" value="1"/>
</dbReference>
<evidence type="ECO:0000256" key="6">
    <source>
        <dbReference type="ARBA" id="ARBA00023004"/>
    </source>
</evidence>
<proteinExistence type="predicted"/>
<dbReference type="GO" id="GO:0003824">
    <property type="term" value="F:catalytic activity"/>
    <property type="evidence" value="ECO:0007669"/>
    <property type="project" value="InterPro"/>
</dbReference>
<keyword evidence="7" id="KW-0411">Iron-sulfur</keyword>
<reference evidence="10 11" key="1">
    <citation type="journal article" date="2015" name="PeerJ">
        <title>First genomic representation of candidate bacterial phylum KSB3 points to enhanced environmental sensing as a trigger of wastewater bulking.</title>
        <authorList>
            <person name="Sekiguchi Y."/>
            <person name="Ohashi A."/>
            <person name="Parks D.H."/>
            <person name="Yamauchi T."/>
            <person name="Tyson G.W."/>
            <person name="Hugenholtz P."/>
        </authorList>
    </citation>
    <scope>NUCLEOTIDE SEQUENCE [LARGE SCALE GENOMIC DNA]</scope>
</reference>
<dbReference type="Proteomes" id="UP000030661">
    <property type="component" value="Unassembled WGS sequence"/>
</dbReference>
<comment type="cofactor">
    <cofactor evidence="1">
        <name>[4Fe-4S] cluster</name>
        <dbReference type="ChEBI" id="CHEBI:49883"/>
    </cofactor>
</comment>
<dbReference type="EMBL" id="DF820467">
    <property type="protein sequence ID" value="GAK58295.1"/>
    <property type="molecule type" value="Genomic_DNA"/>
</dbReference>
<keyword evidence="2" id="KW-0489">Methyltransferase</keyword>
<dbReference type="InterPro" id="IPR007197">
    <property type="entry name" value="rSAM"/>
</dbReference>
<dbReference type="PANTHER" id="PTHR43409">
    <property type="entry name" value="ANAEROBIC MAGNESIUM-PROTOPORPHYRIN IX MONOMETHYL ESTER CYCLASE-RELATED"/>
    <property type="match status" value="1"/>
</dbReference>
<dbReference type="Gene3D" id="3.80.30.20">
    <property type="entry name" value="tm_1862 like domain"/>
    <property type="match status" value="1"/>
</dbReference>
<dbReference type="SMART" id="SM00729">
    <property type="entry name" value="Elp3"/>
    <property type="match status" value="1"/>
</dbReference>
<dbReference type="eggNOG" id="COG1032">
    <property type="taxonomic scope" value="Bacteria"/>
</dbReference>
<dbReference type="AlphaFoldDB" id="A0A081C140"/>
<dbReference type="InterPro" id="IPR006638">
    <property type="entry name" value="Elp3/MiaA/NifB-like_rSAM"/>
</dbReference>
<keyword evidence="5" id="KW-0479">Metal-binding</keyword>
<dbReference type="SFLD" id="SFLDG01123">
    <property type="entry name" value="methyltransferase_(Class_B)"/>
    <property type="match status" value="1"/>
</dbReference>
<dbReference type="PROSITE" id="PS51332">
    <property type="entry name" value="B12_BINDING"/>
    <property type="match status" value="1"/>
</dbReference>
<evidence type="ECO:0000256" key="1">
    <source>
        <dbReference type="ARBA" id="ARBA00001966"/>
    </source>
</evidence>
<organism evidence="10 11">
    <name type="scientific">Vecturithrix granuli</name>
    <dbReference type="NCBI Taxonomy" id="1499967"/>
    <lineage>
        <taxon>Bacteria</taxon>
        <taxon>Candidatus Moduliflexota</taxon>
        <taxon>Candidatus Vecturitrichia</taxon>
        <taxon>Candidatus Vecturitrichales</taxon>
        <taxon>Candidatus Vecturitrichaceae</taxon>
        <taxon>Candidatus Vecturithrix</taxon>
    </lineage>
</organism>
<dbReference type="Gene3D" id="3.40.50.280">
    <property type="entry name" value="Cobalamin-binding domain"/>
    <property type="match status" value="1"/>
</dbReference>
<evidence type="ECO:0000313" key="11">
    <source>
        <dbReference type="Proteomes" id="UP000030661"/>
    </source>
</evidence>
<name>A0A081C140_VECG1</name>
<dbReference type="GO" id="GO:0031419">
    <property type="term" value="F:cobalamin binding"/>
    <property type="evidence" value="ECO:0007669"/>
    <property type="project" value="InterPro"/>
</dbReference>
<dbReference type="InterPro" id="IPR023404">
    <property type="entry name" value="rSAM_horseshoe"/>
</dbReference>
<keyword evidence="3" id="KW-0808">Transferase</keyword>
<keyword evidence="4" id="KW-0949">S-adenosyl-L-methionine</keyword>
<dbReference type="SFLD" id="SFLDS00029">
    <property type="entry name" value="Radical_SAM"/>
    <property type="match status" value="1"/>
</dbReference>
<dbReference type="Pfam" id="PF02310">
    <property type="entry name" value="B12-binding"/>
    <property type="match status" value="1"/>
</dbReference>
<keyword evidence="6" id="KW-0408">Iron</keyword>
<evidence type="ECO:0000256" key="3">
    <source>
        <dbReference type="ARBA" id="ARBA00022679"/>
    </source>
</evidence>
<dbReference type="CDD" id="cd02068">
    <property type="entry name" value="radical_SAM_B12_BD"/>
    <property type="match status" value="1"/>
</dbReference>
<dbReference type="Pfam" id="PF04055">
    <property type="entry name" value="Radical_SAM"/>
    <property type="match status" value="1"/>
</dbReference>
<evidence type="ECO:0000256" key="2">
    <source>
        <dbReference type="ARBA" id="ARBA00022603"/>
    </source>
</evidence>
<dbReference type="SFLD" id="SFLDG01082">
    <property type="entry name" value="B12-binding_domain_containing"/>
    <property type="match status" value="1"/>
</dbReference>
<dbReference type="GO" id="GO:0046872">
    <property type="term" value="F:metal ion binding"/>
    <property type="evidence" value="ECO:0007669"/>
    <property type="project" value="UniProtKB-KW"/>
</dbReference>
<feature type="domain" description="Radical SAM core" evidence="9">
    <location>
        <begin position="170"/>
        <end position="386"/>
    </location>
</feature>
<feature type="domain" description="B12-binding" evidence="8">
    <location>
        <begin position="11"/>
        <end position="146"/>
    </location>
</feature>
<keyword evidence="11" id="KW-1185">Reference proteome</keyword>
<dbReference type="InterPro" id="IPR051198">
    <property type="entry name" value="BchE-like"/>
</dbReference>
<dbReference type="InterPro" id="IPR006158">
    <property type="entry name" value="Cobalamin-bd"/>
</dbReference>
<accession>A0A081C140</accession>
<dbReference type="PROSITE" id="PS51918">
    <property type="entry name" value="RADICAL_SAM"/>
    <property type="match status" value="1"/>
</dbReference>
<evidence type="ECO:0000256" key="7">
    <source>
        <dbReference type="ARBA" id="ARBA00023014"/>
    </source>
</evidence>
<evidence type="ECO:0000256" key="4">
    <source>
        <dbReference type="ARBA" id="ARBA00022691"/>
    </source>
</evidence>
<evidence type="ECO:0000259" key="9">
    <source>
        <dbReference type="PROSITE" id="PS51918"/>
    </source>
</evidence>
<dbReference type="InterPro" id="IPR058240">
    <property type="entry name" value="rSAM_sf"/>
</dbReference>
<dbReference type="STRING" id="1499967.U27_05268"/>